<accession>A0A2T6KMW2</accession>
<dbReference type="OrthoDB" id="7647819at2"/>
<comment type="caution">
    <text evidence="2">The sequence shown here is derived from an EMBL/GenBank/DDBJ whole genome shotgun (WGS) entry which is preliminary data.</text>
</comment>
<feature type="compositionally biased region" description="Low complexity" evidence="1">
    <location>
        <begin position="296"/>
        <end position="312"/>
    </location>
</feature>
<evidence type="ECO:0000256" key="1">
    <source>
        <dbReference type="SAM" id="MobiDB-lite"/>
    </source>
</evidence>
<dbReference type="InterPro" id="IPR027417">
    <property type="entry name" value="P-loop_NTPase"/>
</dbReference>
<feature type="region of interest" description="Disordered" evidence="1">
    <location>
        <begin position="279"/>
        <end position="312"/>
    </location>
</feature>
<dbReference type="Proteomes" id="UP000244523">
    <property type="component" value="Unassembled WGS sequence"/>
</dbReference>
<evidence type="ECO:0000313" key="3">
    <source>
        <dbReference type="Proteomes" id="UP000244523"/>
    </source>
</evidence>
<dbReference type="Gene3D" id="3.40.50.300">
    <property type="entry name" value="P-loop containing nucleotide triphosphate hydrolases"/>
    <property type="match status" value="1"/>
</dbReference>
<evidence type="ECO:0000313" key="2">
    <source>
        <dbReference type="EMBL" id="PUB17558.1"/>
    </source>
</evidence>
<dbReference type="SUPFAM" id="SSF52540">
    <property type="entry name" value="P-loop containing nucleoside triphosphate hydrolases"/>
    <property type="match status" value="1"/>
</dbReference>
<organism evidence="2 3">
    <name type="scientific">Yoonia sediminilitoris</name>
    <dbReference type="NCBI Taxonomy" id="1286148"/>
    <lineage>
        <taxon>Bacteria</taxon>
        <taxon>Pseudomonadati</taxon>
        <taxon>Pseudomonadota</taxon>
        <taxon>Alphaproteobacteria</taxon>
        <taxon>Rhodobacterales</taxon>
        <taxon>Paracoccaceae</taxon>
        <taxon>Yoonia</taxon>
    </lineage>
</organism>
<keyword evidence="3" id="KW-1185">Reference proteome</keyword>
<protein>
    <submittedName>
        <fullName evidence="2">Dynamin family protein</fullName>
    </submittedName>
</protein>
<proteinExistence type="predicted"/>
<dbReference type="AlphaFoldDB" id="A0A2T6KMW2"/>
<feature type="compositionally biased region" description="Pro residues" evidence="1">
    <location>
        <begin position="284"/>
        <end position="295"/>
    </location>
</feature>
<reference evidence="2 3" key="1">
    <citation type="submission" date="2018-04" db="EMBL/GenBank/DDBJ databases">
        <title>Genomic Encyclopedia of Archaeal and Bacterial Type Strains, Phase II (KMG-II): from individual species to whole genera.</title>
        <authorList>
            <person name="Goeker M."/>
        </authorList>
    </citation>
    <scope>NUCLEOTIDE SEQUENCE [LARGE SCALE GENOMIC DNA]</scope>
    <source>
        <strain evidence="2 3">DSM 29955</strain>
    </source>
</reference>
<gene>
    <name evidence="2" type="ORF">C8N45_102570</name>
</gene>
<dbReference type="RefSeq" id="WP_108385664.1">
    <property type="nucleotide sequence ID" value="NZ_QBUD01000002.1"/>
</dbReference>
<name>A0A2T6KMW2_9RHOB</name>
<dbReference type="EMBL" id="QBUD01000002">
    <property type="protein sequence ID" value="PUB17558.1"/>
    <property type="molecule type" value="Genomic_DNA"/>
</dbReference>
<sequence length="429" mass="45860">MANQSTGARVEEQLEQAVGSNLLPVGVQGKAEKLLERLRKPVRLALLGWPNSGKSTLLNFLVGQTVLPTGVNLPTLQLVYGSEERATCTLSDGSKMTIPTVEADAIAALSPVFVDLELPLPALKKISLLEVVAPDDANAVHRASQWAAGRADVGLWCTQGFNPAERAIWAQIPDIMKDHSFLMVTKADFLRTNGMMEKTLSTLRDEVADEFKQILPISGTQAIAARKEDGTVDKALMRNSGGTALISAVLKQVEAGRQSAVDLADVLLLQHADALAPLNAPNAPAAPAPAGPPQKAPAQETPEAEATPPAEEAAPLVAGLQPATRTAYEGAVDYIVKNSFELIDLADTMQDDAPMQIIGKAVDQVQWVSDHLNENGDENDPLLQDMRNTAMDAADLIQLMQMEKRASATIEALSLLLQLKREIQSDLAA</sequence>